<comment type="subcellular location">
    <subcellularLocation>
        <location evidence="1">Membrane</location>
        <topology evidence="1">Multi-pass membrane protein</topology>
    </subcellularLocation>
    <subcellularLocation>
        <location evidence="7">Mitochondrion inner membrane</location>
        <topology evidence="7">Multi-pass membrane protein</topology>
    </subcellularLocation>
</comment>
<feature type="transmembrane region" description="Helical" evidence="9">
    <location>
        <begin position="221"/>
        <end position="242"/>
    </location>
</feature>
<proteinExistence type="inferred from homology"/>
<feature type="transmembrane region" description="Helical" evidence="9">
    <location>
        <begin position="72"/>
        <end position="93"/>
    </location>
</feature>
<evidence type="ECO:0000256" key="4">
    <source>
        <dbReference type="ARBA" id="ARBA00022692"/>
    </source>
</evidence>
<keyword evidence="4 7" id="KW-0812">Transmembrane</keyword>
<keyword evidence="5 9" id="KW-1133">Transmembrane helix</keyword>
<dbReference type="PANTHER" id="PTHR11432">
    <property type="entry name" value="NADH DEHYDROGENASE SUBUNIT 1"/>
    <property type="match status" value="1"/>
</dbReference>
<feature type="transmembrane region" description="Helical" evidence="9">
    <location>
        <begin position="12"/>
        <end position="28"/>
    </location>
</feature>
<dbReference type="Pfam" id="PF00146">
    <property type="entry name" value="NADHdh"/>
    <property type="match status" value="1"/>
</dbReference>
<dbReference type="EMBL" id="ON457155">
    <property type="protein sequence ID" value="WYK36478.1"/>
    <property type="molecule type" value="Genomic_DNA"/>
</dbReference>
<evidence type="ECO:0000256" key="2">
    <source>
        <dbReference type="ARBA" id="ARBA00010535"/>
    </source>
</evidence>
<dbReference type="GO" id="GO:0009060">
    <property type="term" value="P:aerobic respiration"/>
    <property type="evidence" value="ECO:0007669"/>
    <property type="project" value="TreeGrafter"/>
</dbReference>
<comment type="catalytic activity">
    <reaction evidence="8">
        <text>a ubiquinone + NADH + 5 H(+)(in) = a ubiquinol + NAD(+) + 4 H(+)(out)</text>
        <dbReference type="Rhea" id="RHEA:29091"/>
        <dbReference type="Rhea" id="RHEA-COMP:9565"/>
        <dbReference type="Rhea" id="RHEA-COMP:9566"/>
        <dbReference type="ChEBI" id="CHEBI:15378"/>
        <dbReference type="ChEBI" id="CHEBI:16389"/>
        <dbReference type="ChEBI" id="CHEBI:17976"/>
        <dbReference type="ChEBI" id="CHEBI:57540"/>
        <dbReference type="ChEBI" id="CHEBI:57945"/>
        <dbReference type="EC" id="7.1.1.2"/>
    </reaction>
</comment>
<gene>
    <name evidence="10" type="primary">nad1</name>
</gene>
<sequence length="310" mass="34630">MNSFINLIGNQLVLLIPILLAVAILTLLERKVLGYMQFRKGPNVVGARGILQPFADGMKLFMKESIKPSFSASFLFLLCPPLFFNLAIVLWVVVPMNSSLLNINLSLLFILAISSLSIYGILWAGWASNSKYALLGAVRAGAQVISYEVSLLLILFPLVLASGGWALSDFQGVPLVLLCLPLFLMWFITTLAETNRTPFDLAEGESELVSGYNVEYSGAPFALFFIGEYANIIIINVVTSILFFNWNLLILIGASLSLVFTFLWIRASLPRFRFDQLMDITWKGFLPLSMGLLLWFFFNFAIFNLSSPFY</sequence>
<geneLocation type="mitochondrion" evidence="10"/>
<dbReference type="HAMAP" id="MF_01350">
    <property type="entry name" value="NDH1_NuoH"/>
    <property type="match status" value="1"/>
</dbReference>
<evidence type="ECO:0000256" key="5">
    <source>
        <dbReference type="ARBA" id="ARBA00022989"/>
    </source>
</evidence>
<dbReference type="InterPro" id="IPR018086">
    <property type="entry name" value="NADH_UbQ_OxRdtase_su1_CS"/>
</dbReference>
<dbReference type="PROSITE" id="PS00668">
    <property type="entry name" value="COMPLEX1_ND1_2"/>
    <property type="match status" value="1"/>
</dbReference>
<dbReference type="InterPro" id="IPR001694">
    <property type="entry name" value="NADH_UbQ_OxRdtase_su1/FPO"/>
</dbReference>
<comment type="similarity">
    <text evidence="2 7">Belongs to the complex I subunit 1 family.</text>
</comment>
<dbReference type="AlphaFoldDB" id="A0AAU6QD82"/>
<evidence type="ECO:0000256" key="8">
    <source>
        <dbReference type="RuleBase" id="RU000473"/>
    </source>
</evidence>
<evidence type="ECO:0000256" key="9">
    <source>
        <dbReference type="SAM" id="Phobius"/>
    </source>
</evidence>
<dbReference type="GO" id="GO:0005743">
    <property type="term" value="C:mitochondrial inner membrane"/>
    <property type="evidence" value="ECO:0007669"/>
    <property type="project" value="UniProtKB-SubCell"/>
</dbReference>
<dbReference type="GO" id="GO:0003954">
    <property type="term" value="F:NADH dehydrogenase activity"/>
    <property type="evidence" value="ECO:0007669"/>
    <property type="project" value="TreeGrafter"/>
</dbReference>
<organism evidence="10">
    <name type="scientific">Aspidophiura sp</name>
    <dbReference type="NCBI Taxonomy" id="3135528"/>
    <lineage>
        <taxon>Eukaryota</taxon>
        <taxon>Metazoa</taxon>
        <taxon>Echinodermata</taxon>
        <taxon>Eleutherozoa</taxon>
        <taxon>Asterozoa</taxon>
        <taxon>Ophiuroidea</taxon>
        <taxon>Myophiuroidea</taxon>
        <taxon>Metophiurida</taxon>
        <taxon>Ophintegrida</taxon>
        <taxon>Amphilepidida</taxon>
        <taxon>Ophiurina</taxon>
        <taxon>Ophiolepidina</taxon>
        <taxon>Ophiolepididae</taxon>
        <taxon>Aspidophiura</taxon>
    </lineage>
</organism>
<dbReference type="EC" id="7.1.1.2" evidence="8"/>
<dbReference type="PROSITE" id="PS00667">
    <property type="entry name" value="COMPLEX1_ND1_1"/>
    <property type="match status" value="1"/>
</dbReference>
<feature type="transmembrane region" description="Helical" evidence="9">
    <location>
        <begin position="248"/>
        <end position="265"/>
    </location>
</feature>
<evidence type="ECO:0000256" key="3">
    <source>
        <dbReference type="ARBA" id="ARBA00021009"/>
    </source>
</evidence>
<dbReference type="GO" id="GO:0008137">
    <property type="term" value="F:NADH dehydrogenase (ubiquinone) activity"/>
    <property type="evidence" value="ECO:0007669"/>
    <property type="project" value="UniProtKB-EC"/>
</dbReference>
<keyword evidence="6 9" id="KW-0472">Membrane</keyword>
<evidence type="ECO:0000256" key="1">
    <source>
        <dbReference type="ARBA" id="ARBA00004141"/>
    </source>
</evidence>
<keyword evidence="8 10" id="KW-0496">Mitochondrion</keyword>
<protein>
    <recommendedName>
        <fullName evidence="3 8">NADH-ubiquinone oxidoreductase chain 1</fullName>
        <ecNumber evidence="8">7.1.1.2</ecNumber>
    </recommendedName>
</protein>
<accession>A0AAU6QD82</accession>
<feature type="transmembrane region" description="Helical" evidence="9">
    <location>
        <begin position="285"/>
        <end position="305"/>
    </location>
</feature>
<evidence type="ECO:0000313" key="10">
    <source>
        <dbReference type="EMBL" id="WYK36478.1"/>
    </source>
</evidence>
<evidence type="ECO:0000256" key="7">
    <source>
        <dbReference type="RuleBase" id="RU000471"/>
    </source>
</evidence>
<feature type="transmembrane region" description="Helical" evidence="9">
    <location>
        <begin position="147"/>
        <end position="167"/>
    </location>
</feature>
<feature type="transmembrane region" description="Helical" evidence="9">
    <location>
        <begin position="105"/>
        <end position="126"/>
    </location>
</feature>
<dbReference type="PANTHER" id="PTHR11432:SF3">
    <property type="entry name" value="NADH-UBIQUINONE OXIDOREDUCTASE CHAIN 1"/>
    <property type="match status" value="1"/>
</dbReference>
<keyword evidence="7" id="KW-0520">NAD</keyword>
<keyword evidence="8" id="KW-0830">Ubiquinone</keyword>
<evidence type="ECO:0000256" key="6">
    <source>
        <dbReference type="ARBA" id="ARBA00023136"/>
    </source>
</evidence>
<feature type="transmembrane region" description="Helical" evidence="9">
    <location>
        <begin position="173"/>
        <end position="192"/>
    </location>
</feature>
<name>A0AAU6QD82_9ECHI</name>
<reference evidence="10" key="1">
    <citation type="submission" date="2022-05" db="EMBL/GenBank/DDBJ databases">
        <authorList>
            <person name="Shi W."/>
            <person name="Mo J."/>
        </authorList>
    </citation>
    <scope>NUCLEOTIDE SEQUENCE</scope>
</reference>